<dbReference type="EMBL" id="SLWU01000010">
    <property type="protein sequence ID" value="TCO66361.1"/>
    <property type="molecule type" value="Genomic_DNA"/>
</dbReference>
<name>A0A4R2K078_9THEO</name>
<dbReference type="InterPro" id="IPR017853">
    <property type="entry name" value="GH"/>
</dbReference>
<evidence type="ECO:0000313" key="7">
    <source>
        <dbReference type="Proteomes" id="UP000294886"/>
    </source>
</evidence>
<dbReference type="GO" id="GO:0008422">
    <property type="term" value="F:beta-glucosidase activity"/>
    <property type="evidence" value="ECO:0007669"/>
    <property type="project" value="TreeGrafter"/>
</dbReference>
<dbReference type="InterPro" id="IPR018120">
    <property type="entry name" value="Glyco_hydro_1_AS"/>
</dbReference>
<feature type="active site" description="Nucleophile" evidence="4">
    <location>
        <position position="367"/>
    </location>
</feature>
<dbReference type="AlphaFoldDB" id="A0A4R2K078"/>
<organism evidence="6 7">
    <name type="scientific">Caldanaerobacter subterraneus</name>
    <dbReference type="NCBI Taxonomy" id="911092"/>
    <lineage>
        <taxon>Bacteria</taxon>
        <taxon>Bacillati</taxon>
        <taxon>Bacillota</taxon>
        <taxon>Clostridia</taxon>
        <taxon>Thermoanaerobacterales</taxon>
        <taxon>Thermoanaerobacteraceae</taxon>
        <taxon>Caldanaerobacter</taxon>
    </lineage>
</organism>
<evidence type="ECO:0000313" key="6">
    <source>
        <dbReference type="EMBL" id="TCO66361.1"/>
    </source>
</evidence>
<dbReference type="Proteomes" id="UP000294886">
    <property type="component" value="Unassembled WGS sequence"/>
</dbReference>
<comment type="caution">
    <text evidence="6">The sequence shown here is derived from an EMBL/GenBank/DDBJ whole genome shotgun (WGS) entry which is preliminary data.</text>
</comment>
<comment type="similarity">
    <text evidence="1 5">Belongs to the glycosyl hydrolase 1 family.</text>
</comment>
<evidence type="ECO:0000256" key="3">
    <source>
        <dbReference type="ARBA" id="ARBA00023295"/>
    </source>
</evidence>
<dbReference type="RefSeq" id="WP_132039636.1">
    <property type="nucleotide sequence ID" value="NZ_SLWU01000010.1"/>
</dbReference>
<gene>
    <name evidence="6" type="ORF">EV203_11059</name>
</gene>
<dbReference type="PANTHER" id="PTHR10353">
    <property type="entry name" value="GLYCOSYL HYDROLASE"/>
    <property type="match status" value="1"/>
</dbReference>
<keyword evidence="3" id="KW-0326">Glycosidase</keyword>
<dbReference type="SUPFAM" id="SSF51445">
    <property type="entry name" value="(Trans)glycosidases"/>
    <property type="match status" value="1"/>
</dbReference>
<dbReference type="PRINTS" id="PR00131">
    <property type="entry name" value="GLHYDRLASE1"/>
</dbReference>
<dbReference type="PANTHER" id="PTHR10353:SF139">
    <property type="entry name" value="6-PHOSPHO-BETA-GLUCOSIDASE GMUD"/>
    <property type="match status" value="1"/>
</dbReference>
<dbReference type="PROSITE" id="PS00572">
    <property type="entry name" value="GLYCOSYL_HYDROL_F1_1"/>
    <property type="match status" value="1"/>
</dbReference>
<dbReference type="GO" id="GO:0005829">
    <property type="term" value="C:cytosol"/>
    <property type="evidence" value="ECO:0007669"/>
    <property type="project" value="TreeGrafter"/>
</dbReference>
<accession>A0A4R2K078</accession>
<protein>
    <submittedName>
        <fullName evidence="6">Aryl-phospho-beta-glucosidase</fullName>
    </submittedName>
</protein>
<dbReference type="Gene3D" id="3.20.20.80">
    <property type="entry name" value="Glycosidases"/>
    <property type="match status" value="1"/>
</dbReference>
<dbReference type="InterPro" id="IPR001360">
    <property type="entry name" value="Glyco_hydro_1"/>
</dbReference>
<dbReference type="GO" id="GO:0016052">
    <property type="term" value="P:carbohydrate catabolic process"/>
    <property type="evidence" value="ECO:0007669"/>
    <property type="project" value="TreeGrafter"/>
</dbReference>
<dbReference type="Pfam" id="PF00232">
    <property type="entry name" value="Glyco_hydro_1"/>
    <property type="match status" value="1"/>
</dbReference>
<dbReference type="FunFam" id="3.20.20.80:FF:000004">
    <property type="entry name" value="Beta-glucosidase 6-phospho-beta-glucosidase"/>
    <property type="match status" value="1"/>
</dbReference>
<evidence type="ECO:0000256" key="2">
    <source>
        <dbReference type="ARBA" id="ARBA00022801"/>
    </source>
</evidence>
<reference evidence="6 7" key="1">
    <citation type="submission" date="2019-03" db="EMBL/GenBank/DDBJ databases">
        <title>Genomic Encyclopedia of Type Strains, Phase IV (KMG-IV): sequencing the most valuable type-strain genomes for metagenomic binning, comparative biology and taxonomic classification.</title>
        <authorList>
            <person name="Goeker M."/>
        </authorList>
    </citation>
    <scope>NUCLEOTIDE SEQUENCE [LARGE SCALE GENOMIC DNA]</scope>
    <source>
        <strain evidence="6 7">DSM 13054</strain>
    </source>
</reference>
<keyword evidence="2" id="KW-0378">Hydrolase</keyword>
<evidence type="ECO:0000256" key="5">
    <source>
        <dbReference type="RuleBase" id="RU003690"/>
    </source>
</evidence>
<sequence>MSKEYRFPEGFWWGSATSAVQIEGAADEDGKGMNVWDYWYQKEPNRFFNGIGSQVTSDFYHRYKEDIKLMKELGHNSFRFSISWSRLIPGGTGKVNEKAVEFYNNVINELLENGIEPFATLFHFDMPIEMQNIGGFENRKVVEYFAEYAKTCFELFGDRVKRWITFNEPIVPVLGGYLYNFHYPDIVDFKRAVQFGYGTVLASARAIEEFKKLKINDAKIGIVLNLSPVYPRSNHPADLKAAELADLFHNRSFLDPSVKGEYPKELVEVLKAYNHLPEYKEEDLELIKDNTVQYLGVNYYQPLRVKAKENMPNPYGVFTPNWFYDEYIMPGRRMNPYRGWEIYEKGIYDLLKRIKDEYGNIECFISENGMGVEGEERFIKDGIIQDDYRIEFIKEHLKWVHKAIEEGCNVKGYHVWTFMDNWSWLNAYKNRYGLVAVDLKTQKRTIKKSGYWFKEVAENNGFVD</sequence>
<evidence type="ECO:0000256" key="4">
    <source>
        <dbReference type="PROSITE-ProRule" id="PRU10055"/>
    </source>
</evidence>
<evidence type="ECO:0000256" key="1">
    <source>
        <dbReference type="ARBA" id="ARBA00010838"/>
    </source>
</evidence>
<proteinExistence type="inferred from homology"/>